<evidence type="ECO:0000256" key="1">
    <source>
        <dbReference type="SAM" id="SignalP"/>
    </source>
</evidence>
<dbReference type="Pfam" id="PF03995">
    <property type="entry name" value="Inhibitor_I36"/>
    <property type="match status" value="1"/>
</dbReference>
<keyword evidence="1" id="KW-0732">Signal</keyword>
<organism evidence="2 3">
    <name type="scientific">Oerskovia paurometabola</name>
    <dbReference type="NCBI Taxonomy" id="162170"/>
    <lineage>
        <taxon>Bacteria</taxon>
        <taxon>Bacillati</taxon>
        <taxon>Actinomycetota</taxon>
        <taxon>Actinomycetes</taxon>
        <taxon>Micrococcales</taxon>
        <taxon>Cellulomonadaceae</taxon>
        <taxon>Oerskovia</taxon>
    </lineage>
</organism>
<proteinExistence type="predicted"/>
<dbReference type="RefSeq" id="WP_204807416.1">
    <property type="nucleotide sequence ID" value="NZ_BAAAIY010000012.1"/>
</dbReference>
<keyword evidence="3" id="KW-1185">Reference proteome</keyword>
<dbReference type="SUPFAM" id="SSF49695">
    <property type="entry name" value="gamma-Crystallin-like"/>
    <property type="match status" value="1"/>
</dbReference>
<dbReference type="Gene3D" id="2.60.20.10">
    <property type="entry name" value="Crystallins"/>
    <property type="match status" value="1"/>
</dbReference>
<feature type="signal peptide" evidence="1">
    <location>
        <begin position="1"/>
        <end position="25"/>
    </location>
</feature>
<reference evidence="3" key="1">
    <citation type="journal article" date="2019" name="Int. J. Syst. Evol. Microbiol.">
        <title>The Global Catalogue of Microorganisms (GCM) 10K type strain sequencing project: providing services to taxonomists for standard genome sequencing and annotation.</title>
        <authorList>
            <consortium name="The Broad Institute Genomics Platform"/>
            <consortium name="The Broad Institute Genome Sequencing Center for Infectious Disease"/>
            <person name="Wu L."/>
            <person name="Ma J."/>
        </authorList>
    </citation>
    <scope>NUCLEOTIDE SEQUENCE [LARGE SCALE GENOMIC DNA]</scope>
    <source>
        <strain evidence="3">CCUG 47105</strain>
    </source>
</reference>
<protein>
    <submittedName>
        <fullName evidence="2">Peptidase inhibitor family I36 protein</fullName>
    </submittedName>
</protein>
<evidence type="ECO:0000313" key="2">
    <source>
        <dbReference type="EMBL" id="MFC6423642.1"/>
    </source>
</evidence>
<gene>
    <name evidence="2" type="ORF">ACFP71_02295</name>
</gene>
<dbReference type="EMBL" id="JBHSTM010000002">
    <property type="protein sequence ID" value="MFC6423642.1"/>
    <property type="molecule type" value="Genomic_DNA"/>
</dbReference>
<dbReference type="Proteomes" id="UP001596305">
    <property type="component" value="Unassembled WGS sequence"/>
</dbReference>
<name>A0ABW1X4T5_9CELL</name>
<comment type="caution">
    <text evidence="2">The sequence shown here is derived from an EMBL/GenBank/DDBJ whole genome shotgun (WGS) entry which is preliminary data.</text>
</comment>
<accession>A0ABW1X4T5</accession>
<feature type="chain" id="PRO_5046321696" evidence="1">
    <location>
        <begin position="26"/>
        <end position="125"/>
    </location>
</feature>
<dbReference type="InterPro" id="IPR011024">
    <property type="entry name" value="G_crystallin-like"/>
</dbReference>
<sequence>MRKISKLVAAAAVAAAIGGGGVVAAAPASASSDCAAGYACAWEHANYNPGNVGKKVSFQYGIPDMRNFGFDDMASSLKNSGRTSNAAWSQDLNYTGRTWVLNRGYVSSDLAGSWLQDSITSARFI</sequence>
<evidence type="ECO:0000313" key="3">
    <source>
        <dbReference type="Proteomes" id="UP001596305"/>
    </source>
</evidence>